<evidence type="ECO:0000313" key="6">
    <source>
        <dbReference type="Proteomes" id="UP001237642"/>
    </source>
</evidence>
<dbReference type="GO" id="GO:0034220">
    <property type="term" value="P:monoatomic ion transmembrane transport"/>
    <property type="evidence" value="ECO:0007669"/>
    <property type="project" value="UniProtKB-KW"/>
</dbReference>
<evidence type="ECO:0000256" key="3">
    <source>
        <dbReference type="SAM" id="Phobius"/>
    </source>
</evidence>
<evidence type="ECO:0000259" key="4">
    <source>
        <dbReference type="PROSITE" id="PS50042"/>
    </source>
</evidence>
<gene>
    <name evidence="5" type="ORF">POM88_053742</name>
</gene>
<accession>A0AAD8GP31</accession>
<evidence type="ECO:0000256" key="1">
    <source>
        <dbReference type="ARBA" id="ARBA00023286"/>
    </source>
</evidence>
<dbReference type="Gene3D" id="2.60.120.10">
    <property type="entry name" value="Jelly Rolls"/>
    <property type="match status" value="1"/>
</dbReference>
<dbReference type="PANTHER" id="PTHR45651:SF11">
    <property type="entry name" value="CYCLIC NUCLEOTIDE-GATED ION CHANNEL 20, CHLOROPLASTIC-RELATED"/>
    <property type="match status" value="1"/>
</dbReference>
<name>A0AAD8GP31_9APIA</name>
<dbReference type="Gene3D" id="1.10.287.630">
    <property type="entry name" value="Helix hairpin bin"/>
    <property type="match status" value="1"/>
</dbReference>
<reference evidence="5" key="1">
    <citation type="submission" date="2023-02" db="EMBL/GenBank/DDBJ databases">
        <title>Genome of toxic invasive species Heracleum sosnowskyi carries increased number of genes despite the absence of recent whole-genome duplications.</title>
        <authorList>
            <person name="Schelkunov M."/>
            <person name="Shtratnikova V."/>
            <person name="Makarenko M."/>
            <person name="Klepikova A."/>
            <person name="Omelchenko D."/>
            <person name="Novikova G."/>
            <person name="Obukhova E."/>
            <person name="Bogdanov V."/>
            <person name="Penin A."/>
            <person name="Logacheva M."/>
        </authorList>
    </citation>
    <scope>NUCLEOTIDE SEQUENCE</scope>
    <source>
        <strain evidence="5">Hsosn_3</strain>
        <tissue evidence="5">Leaf</tissue>
    </source>
</reference>
<feature type="domain" description="Cyclic nucleotide-binding" evidence="4">
    <location>
        <begin position="247"/>
        <end position="312"/>
    </location>
</feature>
<dbReference type="AlphaFoldDB" id="A0AAD8GP31"/>
<evidence type="ECO:0000256" key="2">
    <source>
        <dbReference type="ARBA" id="ARBA00023303"/>
    </source>
</evidence>
<reference evidence="5" key="2">
    <citation type="submission" date="2023-05" db="EMBL/GenBank/DDBJ databases">
        <authorList>
            <person name="Schelkunov M.I."/>
        </authorList>
    </citation>
    <scope>NUCLEOTIDE SEQUENCE</scope>
    <source>
        <strain evidence="5">Hsosn_3</strain>
        <tissue evidence="5">Leaf</tissue>
    </source>
</reference>
<evidence type="ECO:0000313" key="5">
    <source>
        <dbReference type="EMBL" id="KAK1352028.1"/>
    </source>
</evidence>
<dbReference type="SUPFAM" id="SSF81324">
    <property type="entry name" value="Voltage-gated potassium channels"/>
    <property type="match status" value="1"/>
</dbReference>
<keyword evidence="1" id="KW-1071">Ligand-gated ion channel</keyword>
<feature type="transmembrane region" description="Helical" evidence="3">
    <location>
        <begin position="146"/>
        <end position="169"/>
    </location>
</feature>
<dbReference type="SUPFAM" id="SSF51206">
    <property type="entry name" value="cAMP-binding domain-like"/>
    <property type="match status" value="1"/>
</dbReference>
<dbReference type="Proteomes" id="UP001237642">
    <property type="component" value="Unassembled WGS sequence"/>
</dbReference>
<keyword evidence="1" id="KW-0813">Transport</keyword>
<keyword evidence="3" id="KW-0812">Transmembrane</keyword>
<organism evidence="5 6">
    <name type="scientific">Heracleum sosnowskyi</name>
    <dbReference type="NCBI Taxonomy" id="360622"/>
    <lineage>
        <taxon>Eukaryota</taxon>
        <taxon>Viridiplantae</taxon>
        <taxon>Streptophyta</taxon>
        <taxon>Embryophyta</taxon>
        <taxon>Tracheophyta</taxon>
        <taxon>Spermatophyta</taxon>
        <taxon>Magnoliopsida</taxon>
        <taxon>eudicotyledons</taxon>
        <taxon>Gunneridae</taxon>
        <taxon>Pentapetalae</taxon>
        <taxon>asterids</taxon>
        <taxon>campanulids</taxon>
        <taxon>Apiales</taxon>
        <taxon>Apiaceae</taxon>
        <taxon>Apioideae</taxon>
        <taxon>apioid superclade</taxon>
        <taxon>Tordylieae</taxon>
        <taxon>Tordyliinae</taxon>
        <taxon>Heracleum</taxon>
    </lineage>
</organism>
<dbReference type="PROSITE" id="PS50042">
    <property type="entry name" value="CNMP_BINDING_3"/>
    <property type="match status" value="1"/>
</dbReference>
<keyword evidence="1" id="KW-0406">Ion transport</keyword>
<comment type="caution">
    <text evidence="5">The sequence shown here is derived from an EMBL/GenBank/DDBJ whole genome shotgun (WGS) entry which is preliminary data.</text>
</comment>
<dbReference type="EMBL" id="JAUIZM010000020">
    <property type="protein sequence ID" value="KAK1352028.1"/>
    <property type="molecule type" value="Genomic_DNA"/>
</dbReference>
<keyword evidence="6" id="KW-1185">Reference proteome</keyword>
<dbReference type="InterPro" id="IPR014710">
    <property type="entry name" value="RmlC-like_jellyroll"/>
</dbReference>
<sequence>MEVALSSEVSLSNYSISFFLSSKVSAIKLFSAISFYPSSHSEIITVGQCLDFACGQPWCYKYKYCEQRNRTEDDPIDWKIWKNNHRAAACFGPGDFDYGIYEKAVSLMNKSSLPIRYIYSLFWGFQQISTMAGNLTPFFFLTEILFTMFISAAGLLLFSLLIGNMQNFLQALGRRKLEMSVRGLDIEQWMRHRRFPEELKLQVRESEQYNWLTSRGVDELMLLKNLPEDLQRDIRRHLIKFDKKFPTIALMDEVILDSIRERMQIKTYIKESKILVHGGLNDKMVFIVQGNLESIGEDENVVPFSEGDVCGEELVTLCLEHYVLNKDGEKFRIPAQKLLSKRTVRCLTNVEAFTLRAADLEEVFSFYSGLLINNPLVQGAIKKESVSPKSISCSKSFKAFTIVCYIVMYSL</sequence>
<dbReference type="PANTHER" id="PTHR45651">
    <property type="entry name" value="CYCLIC NUCLEOTIDE-GATED ION CHANNEL 15-RELATED-RELATED"/>
    <property type="match status" value="1"/>
</dbReference>
<protein>
    <submittedName>
        <fullName evidence="5">Potassium channel, voltage-dependent, ERG</fullName>
    </submittedName>
</protein>
<dbReference type="InterPro" id="IPR018490">
    <property type="entry name" value="cNMP-bd_dom_sf"/>
</dbReference>
<keyword evidence="2 5" id="KW-0407">Ion channel</keyword>
<dbReference type="GO" id="GO:0016020">
    <property type="term" value="C:membrane"/>
    <property type="evidence" value="ECO:0007669"/>
    <property type="project" value="UniProtKB-SubCell"/>
</dbReference>
<proteinExistence type="predicted"/>
<keyword evidence="3" id="KW-0472">Membrane</keyword>
<dbReference type="InterPro" id="IPR000595">
    <property type="entry name" value="cNMP-bd_dom"/>
</dbReference>
<keyword evidence="3" id="KW-1133">Transmembrane helix</keyword>